<dbReference type="InterPro" id="IPR001633">
    <property type="entry name" value="EAL_dom"/>
</dbReference>
<dbReference type="InterPro" id="IPR035965">
    <property type="entry name" value="PAS-like_dom_sf"/>
</dbReference>
<dbReference type="PANTHER" id="PTHR44757:SF2">
    <property type="entry name" value="BIOFILM ARCHITECTURE MAINTENANCE PROTEIN MBAA"/>
    <property type="match status" value="1"/>
</dbReference>
<dbReference type="NCBIfam" id="TIGR00229">
    <property type="entry name" value="sensory_box"/>
    <property type="match status" value="1"/>
</dbReference>
<dbReference type="SUPFAM" id="SSF55785">
    <property type="entry name" value="PYP-like sensor domain (PAS domain)"/>
    <property type="match status" value="1"/>
</dbReference>
<dbReference type="Gene3D" id="3.30.70.270">
    <property type="match status" value="1"/>
</dbReference>
<dbReference type="InterPro" id="IPR000160">
    <property type="entry name" value="GGDEF_dom"/>
</dbReference>
<keyword evidence="6" id="KW-1185">Reference proteome</keyword>
<reference evidence="5 6" key="1">
    <citation type="journal article" date="2014" name="BMC Genomics">
        <title>The genome of the intracellular bacterium of the coastal bivalve, Solemya velum: a blueprint for thriving in and out of symbiosis.</title>
        <authorList>
            <person name="Dmytrenko O."/>
            <person name="Russell S.L."/>
            <person name="Loo W.T."/>
            <person name="Fontanez K.M."/>
            <person name="Liao L."/>
            <person name="Roeselers G."/>
            <person name="Sharma R."/>
            <person name="Stewart F.J."/>
            <person name="Newton I.L."/>
            <person name="Woyke T."/>
            <person name="Wu D."/>
            <person name="Lang J.M."/>
            <person name="Eisen J.A."/>
            <person name="Cavanaugh C.M."/>
        </authorList>
    </citation>
    <scope>NUCLEOTIDE SEQUENCE [LARGE SCALE GENOMIC DNA]</scope>
    <source>
        <strain evidence="5 6">WH</strain>
    </source>
</reference>
<evidence type="ECO:0000259" key="3">
    <source>
        <dbReference type="PROSITE" id="PS50883"/>
    </source>
</evidence>
<dbReference type="PROSITE" id="PS50887">
    <property type="entry name" value="GGDEF"/>
    <property type="match status" value="1"/>
</dbReference>
<dbReference type="PANTHER" id="PTHR44757">
    <property type="entry name" value="DIGUANYLATE CYCLASE DGCP"/>
    <property type="match status" value="1"/>
</dbReference>
<protein>
    <submittedName>
        <fullName evidence="5">PAS S-box/diguanylate cyclase domain-containing protein</fullName>
    </submittedName>
</protein>
<evidence type="ECO:0000259" key="4">
    <source>
        <dbReference type="PROSITE" id="PS50887"/>
    </source>
</evidence>
<proteinExistence type="predicted"/>
<dbReference type="STRING" id="2340.JV46_20330"/>
<evidence type="ECO:0000313" key="5">
    <source>
        <dbReference type="EMBL" id="KHF25517.1"/>
    </source>
</evidence>
<dbReference type="InterPro" id="IPR000014">
    <property type="entry name" value="PAS"/>
</dbReference>
<name>A0A0B0HA25_SOVGS</name>
<dbReference type="GO" id="GO:0003824">
    <property type="term" value="F:catalytic activity"/>
    <property type="evidence" value="ECO:0007669"/>
    <property type="project" value="UniProtKB-ARBA"/>
</dbReference>
<dbReference type="NCBIfam" id="TIGR00254">
    <property type="entry name" value="GGDEF"/>
    <property type="match status" value="1"/>
</dbReference>
<feature type="domain" description="PAS" evidence="2">
    <location>
        <begin position="73"/>
        <end position="143"/>
    </location>
</feature>
<feature type="domain" description="EAL" evidence="3">
    <location>
        <begin position="371"/>
        <end position="625"/>
    </location>
</feature>
<dbReference type="Pfam" id="PF08448">
    <property type="entry name" value="PAS_4"/>
    <property type="match status" value="1"/>
</dbReference>
<dbReference type="InterPro" id="IPR035919">
    <property type="entry name" value="EAL_sf"/>
</dbReference>
<dbReference type="eggNOG" id="COG5001">
    <property type="taxonomic scope" value="Bacteria"/>
</dbReference>
<dbReference type="SMART" id="SM00267">
    <property type="entry name" value="GGDEF"/>
    <property type="match status" value="1"/>
</dbReference>
<sequence length="633" mass="71019">MGKGLMHRLLSRQLRKLDLTGSSLPDDVRWEALLQSISDTYQQADDDRYLLERSLQTSSDELQEMFQAQKATADGRLRALINTLPDLVFLLDEDGRYVDIISGDEHELVQPSMELKGKLLADVMSSEQASFFMDVIHRALETNTLQVVEYELAVQAGKRIFEGRVISTGLKVNDRKAVLFLARDVTELTKARNKLEHLATHDTLTGLPNRVLLENRLCQAVSRTKRTGKKVAVILMDLDRFKHVNDSLGHTVGDELLKEVSHRLKISCRAEDTVFRFGGDEFVIILEDLESAHHAGQAAKHFLDAFNDPLRLTEMELQISVSIGIAVVPDDGEEADILLRYADSAMYMAKEAGRNQYSFFTPELADNSANYLALEASLRKAISEHELVLRYQPQYSLEDDALIGLEALVRWPTAAPEFRNPNSFIPMAEITGLIEAMGIWVIEEACRQATTWLKRNLHFGRIAINLSSRQLNNASLVNEVKDILARYELPGSLLEFEITESMVLHEGGAIYSNLDTFSSMGIDLSIDDFGTGHSSLVNLKRLPLNRLKIDRSFVDGLGEDPNDEAITGASIALAKQLGYKVVAEGVETEKQAEFLRQHKCDFVQGYLYAKPMLSDEVEELLIQNHPAFGKISR</sequence>
<dbReference type="AlphaFoldDB" id="A0A0B0HA25"/>
<dbReference type="SUPFAM" id="SSF55073">
    <property type="entry name" value="Nucleotide cyclase"/>
    <property type="match status" value="1"/>
</dbReference>
<feature type="domain" description="GGDEF" evidence="4">
    <location>
        <begin position="229"/>
        <end position="362"/>
    </location>
</feature>
<accession>A0A0B0HA25</accession>
<dbReference type="InterPro" id="IPR029787">
    <property type="entry name" value="Nucleotide_cyclase"/>
</dbReference>
<organism evidence="5 6">
    <name type="scientific">Solemya velum gill symbiont</name>
    <dbReference type="NCBI Taxonomy" id="2340"/>
    <lineage>
        <taxon>Bacteria</taxon>
        <taxon>Pseudomonadati</taxon>
        <taxon>Pseudomonadota</taxon>
        <taxon>Gammaproteobacteria</taxon>
        <taxon>sulfur-oxidizing symbionts</taxon>
    </lineage>
</organism>
<comment type="cofactor">
    <cofactor evidence="1">
        <name>Mg(2+)</name>
        <dbReference type="ChEBI" id="CHEBI:18420"/>
    </cofactor>
</comment>
<dbReference type="SMART" id="SM00052">
    <property type="entry name" value="EAL"/>
    <property type="match status" value="1"/>
</dbReference>
<dbReference type="OrthoDB" id="9804951at2"/>
<gene>
    <name evidence="5" type="ORF">JV46_20330</name>
</gene>
<evidence type="ECO:0000256" key="1">
    <source>
        <dbReference type="ARBA" id="ARBA00001946"/>
    </source>
</evidence>
<dbReference type="Gene3D" id="3.30.450.20">
    <property type="entry name" value="PAS domain"/>
    <property type="match status" value="1"/>
</dbReference>
<dbReference type="Gene3D" id="3.20.20.450">
    <property type="entry name" value="EAL domain"/>
    <property type="match status" value="1"/>
</dbReference>
<evidence type="ECO:0000313" key="6">
    <source>
        <dbReference type="Proteomes" id="UP000030856"/>
    </source>
</evidence>
<dbReference type="CDD" id="cd01949">
    <property type="entry name" value="GGDEF"/>
    <property type="match status" value="1"/>
</dbReference>
<comment type="caution">
    <text evidence="5">The sequence shown here is derived from an EMBL/GenBank/DDBJ whole genome shotgun (WGS) entry which is preliminary data.</text>
</comment>
<dbReference type="EMBL" id="JRAA01000001">
    <property type="protein sequence ID" value="KHF25517.1"/>
    <property type="molecule type" value="Genomic_DNA"/>
</dbReference>
<dbReference type="PROSITE" id="PS50883">
    <property type="entry name" value="EAL"/>
    <property type="match status" value="1"/>
</dbReference>
<dbReference type="FunFam" id="3.30.70.270:FF:000001">
    <property type="entry name" value="Diguanylate cyclase domain protein"/>
    <property type="match status" value="1"/>
</dbReference>
<dbReference type="Proteomes" id="UP000030856">
    <property type="component" value="Unassembled WGS sequence"/>
</dbReference>
<dbReference type="Pfam" id="PF00563">
    <property type="entry name" value="EAL"/>
    <property type="match status" value="1"/>
</dbReference>
<dbReference type="SUPFAM" id="SSF141868">
    <property type="entry name" value="EAL domain-like"/>
    <property type="match status" value="1"/>
</dbReference>
<dbReference type="InterPro" id="IPR013656">
    <property type="entry name" value="PAS_4"/>
</dbReference>
<dbReference type="InterPro" id="IPR052155">
    <property type="entry name" value="Biofilm_reg_signaling"/>
</dbReference>
<dbReference type="InterPro" id="IPR043128">
    <property type="entry name" value="Rev_trsase/Diguanyl_cyclase"/>
</dbReference>
<evidence type="ECO:0000259" key="2">
    <source>
        <dbReference type="PROSITE" id="PS50112"/>
    </source>
</evidence>
<dbReference type="PROSITE" id="PS50112">
    <property type="entry name" value="PAS"/>
    <property type="match status" value="1"/>
</dbReference>
<dbReference type="Pfam" id="PF00990">
    <property type="entry name" value="GGDEF"/>
    <property type="match status" value="1"/>
</dbReference>
<dbReference type="CDD" id="cd01948">
    <property type="entry name" value="EAL"/>
    <property type="match status" value="1"/>
</dbReference>